<evidence type="ECO:0000313" key="2">
    <source>
        <dbReference type="EMBL" id="QJD83459.1"/>
    </source>
</evidence>
<dbReference type="KEGG" id="cheb:HH215_09880"/>
<dbReference type="SMART" id="SM01120">
    <property type="entry name" value="Dak2"/>
    <property type="match status" value="1"/>
</dbReference>
<dbReference type="NCBIfam" id="TIGR03599">
    <property type="entry name" value="YloV"/>
    <property type="match status" value="1"/>
</dbReference>
<dbReference type="InterPro" id="IPR033470">
    <property type="entry name" value="FakA-like_C"/>
</dbReference>
<dbReference type="InterPro" id="IPR019986">
    <property type="entry name" value="YloV-like"/>
</dbReference>
<dbReference type="InterPro" id="IPR050270">
    <property type="entry name" value="DegV_domain_contain"/>
</dbReference>
<organism evidence="2 3">
    <name type="scientific">Cohnella herbarum</name>
    <dbReference type="NCBI Taxonomy" id="2728023"/>
    <lineage>
        <taxon>Bacteria</taxon>
        <taxon>Bacillati</taxon>
        <taxon>Bacillota</taxon>
        <taxon>Bacilli</taxon>
        <taxon>Bacillales</taxon>
        <taxon>Paenibacillaceae</taxon>
        <taxon>Cohnella</taxon>
    </lineage>
</organism>
<dbReference type="InterPro" id="IPR036117">
    <property type="entry name" value="DhaL_dom_sf"/>
</dbReference>
<dbReference type="EMBL" id="CP051680">
    <property type="protein sequence ID" value="QJD83459.1"/>
    <property type="molecule type" value="Genomic_DNA"/>
</dbReference>
<dbReference type="Pfam" id="PF21645">
    <property type="entry name" value="FakA-like_M"/>
    <property type="match status" value="1"/>
</dbReference>
<dbReference type="Pfam" id="PF13684">
    <property type="entry name" value="FakA-like_C"/>
    <property type="match status" value="1"/>
</dbReference>
<dbReference type="SUPFAM" id="SSF101473">
    <property type="entry name" value="DhaL-like"/>
    <property type="match status" value="1"/>
</dbReference>
<dbReference type="PROSITE" id="PS51480">
    <property type="entry name" value="DHAL"/>
    <property type="match status" value="1"/>
</dbReference>
<dbReference type="GO" id="GO:0006071">
    <property type="term" value="P:glycerol metabolic process"/>
    <property type="evidence" value="ECO:0007669"/>
    <property type="project" value="InterPro"/>
</dbReference>
<dbReference type="SMART" id="SM01121">
    <property type="entry name" value="Dak1_2"/>
    <property type="match status" value="1"/>
</dbReference>
<dbReference type="InterPro" id="IPR048394">
    <property type="entry name" value="FakA-like_M"/>
</dbReference>
<sequence>MSKRFLNGNEWAAMILVGAERLTRNVDRVNALNVFPVPDGDTGTNMNLTMTAGVAELKNKPSEEVGRAAEVLSKGLLMGARGNSGVILSQLFRGFARAISGQRELTVPLFANALQQGVDTAYKAVVKPVEGTILTVAREAARHGLNAVRRTSDLKEWMLEVHAKSLETLARTQDMLPVLKQVGVVDSGGQGLVYLYEGFVDYLSDGNFESSVEQESYARPVPPVQQVAAAPAVRIAGAPNAAAQSKIATESIAFPYDMEFFIQRVTTSSPFPEQTFRKALERDGDSIILIEDEGIVKVHVHSRRPGDVMNLALTYGEITHIHILNMQEQHRELLAQQPETKERGLPLVNSDEPAYGTPVVDYALPGVVNLPSVTASPESEMNPDVYEMASYGVVAVSVGEGNAELFRSLGVDIVLSGGQSMNPSTEDLLGAITSLSAHHIIVLPNNPNIIMAAKQAAELSERPVTVLPTRTLPQGMAAMLAFQENDSEASNVDRMTKAYERVISGSVTQAVRDTDMDGIAIKEGHYIGIKDKTIVASASSLIEACQSLLSELIVSGGEILTILTGEDADEEHTEELEQWLAEQYPDAEVEVHEGGQPLYPYLFAVEP</sequence>
<keyword evidence="3" id="KW-1185">Reference proteome</keyword>
<dbReference type="Gene3D" id="1.25.40.340">
    <property type="match status" value="1"/>
</dbReference>
<dbReference type="GO" id="GO:0004371">
    <property type="term" value="F:glycerone kinase activity"/>
    <property type="evidence" value="ECO:0007669"/>
    <property type="project" value="InterPro"/>
</dbReference>
<name>A0A7Z2VIF1_9BACL</name>
<dbReference type="AlphaFoldDB" id="A0A7Z2VIF1"/>
<evidence type="ECO:0000259" key="1">
    <source>
        <dbReference type="PROSITE" id="PS51480"/>
    </source>
</evidence>
<dbReference type="RefSeq" id="WP_169279751.1">
    <property type="nucleotide sequence ID" value="NZ_CP051680.1"/>
</dbReference>
<dbReference type="InterPro" id="IPR004007">
    <property type="entry name" value="DhaL_dom"/>
</dbReference>
<proteinExistence type="predicted"/>
<evidence type="ECO:0000313" key="3">
    <source>
        <dbReference type="Proteomes" id="UP000502248"/>
    </source>
</evidence>
<reference evidence="2 3" key="1">
    <citation type="submission" date="2020-04" db="EMBL/GenBank/DDBJ databases">
        <title>Genome sequencing of novel species.</title>
        <authorList>
            <person name="Heo J."/>
            <person name="Kim S.-J."/>
            <person name="Kim J.-S."/>
            <person name="Hong S.-B."/>
            <person name="Kwon S.-W."/>
        </authorList>
    </citation>
    <scope>NUCLEOTIDE SEQUENCE [LARGE SCALE GENOMIC DNA]</scope>
    <source>
        <strain evidence="2 3">MFER-1</strain>
    </source>
</reference>
<dbReference type="Pfam" id="PF02734">
    <property type="entry name" value="Dak2"/>
    <property type="match status" value="1"/>
</dbReference>
<protein>
    <submittedName>
        <fullName evidence="2">DAK2 domain-containing protein</fullName>
    </submittedName>
</protein>
<dbReference type="PANTHER" id="PTHR33434:SF4">
    <property type="entry name" value="PHOSPHATASE PROTEIN"/>
    <property type="match status" value="1"/>
</dbReference>
<accession>A0A7Z2VIF1</accession>
<feature type="domain" description="DhaL" evidence="1">
    <location>
        <begin position="9"/>
        <end position="201"/>
    </location>
</feature>
<dbReference type="Proteomes" id="UP000502248">
    <property type="component" value="Chromosome"/>
</dbReference>
<gene>
    <name evidence="2" type="ORF">HH215_09880</name>
</gene>
<dbReference type="PANTHER" id="PTHR33434">
    <property type="entry name" value="DEGV DOMAIN-CONTAINING PROTEIN DR_1986-RELATED"/>
    <property type="match status" value="1"/>
</dbReference>